<name>A0A6L3Y8I1_9HYPH</name>
<dbReference type="Proteomes" id="UP000481643">
    <property type="component" value="Unassembled WGS sequence"/>
</dbReference>
<protein>
    <submittedName>
        <fullName evidence="1">Uncharacterized protein</fullName>
    </submittedName>
</protein>
<gene>
    <name evidence="1" type="ORF">F9L08_27475</name>
</gene>
<evidence type="ECO:0000313" key="2">
    <source>
        <dbReference type="Proteomes" id="UP000481643"/>
    </source>
</evidence>
<dbReference type="AlphaFoldDB" id="A0A6L3Y8I1"/>
<evidence type="ECO:0000313" key="1">
    <source>
        <dbReference type="EMBL" id="KAB2675765.1"/>
    </source>
</evidence>
<dbReference type="RefSeq" id="WP_151654286.1">
    <property type="nucleotide sequence ID" value="NZ_WBVX01000054.1"/>
</dbReference>
<organism evidence="1 2">
    <name type="scientific">Brucella tritici</name>
    <dbReference type="NCBI Taxonomy" id="94626"/>
    <lineage>
        <taxon>Bacteria</taxon>
        <taxon>Pseudomonadati</taxon>
        <taxon>Pseudomonadota</taxon>
        <taxon>Alphaproteobacteria</taxon>
        <taxon>Hyphomicrobiales</taxon>
        <taxon>Brucellaceae</taxon>
        <taxon>Brucella/Ochrobactrum group</taxon>
        <taxon>Brucella</taxon>
    </lineage>
</organism>
<proteinExistence type="predicted"/>
<accession>A0A6L3Y8I1</accession>
<reference evidence="1 2" key="1">
    <citation type="submission" date="2019-09" db="EMBL/GenBank/DDBJ databases">
        <title>Taxonomic organization of the family Brucellaceae based on a phylogenomic approach.</title>
        <authorList>
            <person name="Leclercq S."/>
            <person name="Cloeckaert A."/>
            <person name="Zygmunt M.S."/>
        </authorList>
    </citation>
    <scope>NUCLEOTIDE SEQUENCE [LARGE SCALE GENOMIC DNA]</scope>
    <source>
        <strain evidence="1 2">WS1830</strain>
    </source>
</reference>
<sequence>MGRERLQSFFEKRVDFETLMRHALMCDDELDRRIEIKQFYNGNLSPSFVRLDAVGLGVASRIKLVGPVVDAFVRPRLSLDDDADLVFFFAIDRLLKDRNELEDFSKQFTKVPQRSALVIDVEGRFAGNMSYLLMLFDRASKQLASEWCTAGYDPRVLNLPLQTIQAENSDEDDADAA</sequence>
<comment type="caution">
    <text evidence="1">The sequence shown here is derived from an EMBL/GenBank/DDBJ whole genome shotgun (WGS) entry which is preliminary data.</text>
</comment>
<dbReference type="EMBL" id="WBVX01000054">
    <property type="protein sequence ID" value="KAB2675765.1"/>
    <property type="molecule type" value="Genomic_DNA"/>
</dbReference>